<reference evidence="2 3" key="1">
    <citation type="submission" date="2022-08" db="EMBL/GenBank/DDBJ databases">
        <title>novel species in genus Aeromicrobium.</title>
        <authorList>
            <person name="Ye L."/>
        </authorList>
    </citation>
    <scope>NUCLEOTIDE SEQUENCE [LARGE SCALE GENOMIC DNA]</scope>
    <source>
        <strain evidence="3">zg-Y1379</strain>
    </source>
</reference>
<evidence type="ECO:0000313" key="3">
    <source>
        <dbReference type="Proteomes" id="UP001316184"/>
    </source>
</evidence>
<feature type="domain" description="T3SS peptide-binding chaperone" evidence="1">
    <location>
        <begin position="13"/>
        <end position="216"/>
    </location>
</feature>
<dbReference type="InterPro" id="IPR054445">
    <property type="entry name" value="T3SS_chaperone_dom"/>
</dbReference>
<protein>
    <recommendedName>
        <fullName evidence="1">T3SS peptide-binding chaperone domain-containing protein</fullName>
    </recommendedName>
</protein>
<dbReference type="Pfam" id="PF22553">
    <property type="entry name" value="TY-Chap2"/>
    <property type="match status" value="1"/>
</dbReference>
<name>A0ABY5M2D2_9ACTN</name>
<evidence type="ECO:0000259" key="1">
    <source>
        <dbReference type="Pfam" id="PF22553"/>
    </source>
</evidence>
<keyword evidence="3" id="KW-1185">Reference proteome</keyword>
<evidence type="ECO:0000313" key="2">
    <source>
        <dbReference type="EMBL" id="UUP12350.1"/>
    </source>
</evidence>
<organism evidence="2 3">
    <name type="scientific">Aeromicrobium wangtongii</name>
    <dbReference type="NCBI Taxonomy" id="2969247"/>
    <lineage>
        <taxon>Bacteria</taxon>
        <taxon>Bacillati</taxon>
        <taxon>Actinomycetota</taxon>
        <taxon>Actinomycetes</taxon>
        <taxon>Propionibacteriales</taxon>
        <taxon>Nocardioidaceae</taxon>
        <taxon>Aeromicrobium</taxon>
    </lineage>
</organism>
<gene>
    <name evidence="2" type="ORF">NQV15_10835</name>
</gene>
<dbReference type="RefSeq" id="WP_232399870.1">
    <property type="nucleotide sequence ID" value="NZ_CP102173.1"/>
</dbReference>
<dbReference type="EMBL" id="CP102173">
    <property type="protein sequence ID" value="UUP12350.1"/>
    <property type="molecule type" value="Genomic_DNA"/>
</dbReference>
<accession>A0ABY5M2D2</accession>
<sequence length="222" mass="24625">MSGEFEEHVREAMAWRLIAELVRRHPGQLWVRTEKHSVGSEQAFLINLQDPSSAPLGIIGLPGSTARSWVGGAEADMSWREAYEGGRDPRDWLIRFEQMIGLESTVGGLPASTPSSLALRLVGQFLVSSIGARDAWIAGGPRRWKGSDRLIPAGARWTGDDARPYPIEPLFIGQRDEHRPVAALSPSGHMWTADKAFDLQNEYLEAGSINALLLRTMPRWMN</sequence>
<dbReference type="Proteomes" id="UP001316184">
    <property type="component" value="Chromosome"/>
</dbReference>
<proteinExistence type="predicted"/>